<name>A0A5B7F8C8_PORTR</name>
<feature type="region of interest" description="Disordered" evidence="1">
    <location>
        <begin position="82"/>
        <end position="110"/>
    </location>
</feature>
<reference evidence="2 3" key="1">
    <citation type="submission" date="2019-05" db="EMBL/GenBank/DDBJ databases">
        <title>Another draft genome of Portunus trituberculatus and its Hox gene families provides insights of decapod evolution.</title>
        <authorList>
            <person name="Jeong J.-H."/>
            <person name="Song I."/>
            <person name="Kim S."/>
            <person name="Choi T."/>
            <person name="Kim D."/>
            <person name="Ryu S."/>
            <person name="Kim W."/>
        </authorList>
    </citation>
    <scope>NUCLEOTIDE SEQUENCE [LARGE SCALE GENOMIC DNA]</scope>
    <source>
        <tissue evidence="2">Muscle</tissue>
    </source>
</reference>
<evidence type="ECO:0000313" key="3">
    <source>
        <dbReference type="Proteomes" id="UP000324222"/>
    </source>
</evidence>
<organism evidence="2 3">
    <name type="scientific">Portunus trituberculatus</name>
    <name type="common">Swimming crab</name>
    <name type="synonym">Neptunus trituberculatus</name>
    <dbReference type="NCBI Taxonomy" id="210409"/>
    <lineage>
        <taxon>Eukaryota</taxon>
        <taxon>Metazoa</taxon>
        <taxon>Ecdysozoa</taxon>
        <taxon>Arthropoda</taxon>
        <taxon>Crustacea</taxon>
        <taxon>Multicrustacea</taxon>
        <taxon>Malacostraca</taxon>
        <taxon>Eumalacostraca</taxon>
        <taxon>Eucarida</taxon>
        <taxon>Decapoda</taxon>
        <taxon>Pleocyemata</taxon>
        <taxon>Brachyura</taxon>
        <taxon>Eubrachyura</taxon>
        <taxon>Portunoidea</taxon>
        <taxon>Portunidae</taxon>
        <taxon>Portuninae</taxon>
        <taxon>Portunus</taxon>
    </lineage>
</organism>
<accession>A0A5B7F8C8</accession>
<gene>
    <name evidence="2" type="ORF">E2C01_034373</name>
</gene>
<sequence length="110" mass="12003">MEAPLWRITWRLSGICTCYPTHFKSVAYEEEDSLGPEGFHGSKSSRKIKMTACINSPPSLPPPRLTTPSYLHLPPPSRLPPVPSLLLTSAAPPSPHPSSQQCPLVSGEMQ</sequence>
<protein>
    <submittedName>
        <fullName evidence="2">Uncharacterized protein</fullName>
    </submittedName>
</protein>
<proteinExistence type="predicted"/>
<comment type="caution">
    <text evidence="2">The sequence shown here is derived from an EMBL/GenBank/DDBJ whole genome shotgun (WGS) entry which is preliminary data.</text>
</comment>
<evidence type="ECO:0000313" key="2">
    <source>
        <dbReference type="EMBL" id="MPC40804.1"/>
    </source>
</evidence>
<dbReference type="EMBL" id="VSRR010004821">
    <property type="protein sequence ID" value="MPC40804.1"/>
    <property type="molecule type" value="Genomic_DNA"/>
</dbReference>
<keyword evidence="3" id="KW-1185">Reference proteome</keyword>
<dbReference type="AlphaFoldDB" id="A0A5B7F8C8"/>
<evidence type="ECO:0000256" key="1">
    <source>
        <dbReference type="SAM" id="MobiDB-lite"/>
    </source>
</evidence>
<feature type="compositionally biased region" description="Low complexity" evidence="1">
    <location>
        <begin position="84"/>
        <end position="104"/>
    </location>
</feature>
<dbReference type="Proteomes" id="UP000324222">
    <property type="component" value="Unassembled WGS sequence"/>
</dbReference>